<dbReference type="AlphaFoldDB" id="A0AAV4HT85"/>
<accession>A0AAV4HT85</accession>
<proteinExistence type="predicted"/>
<evidence type="ECO:0000256" key="1">
    <source>
        <dbReference type="SAM" id="MobiDB-lite"/>
    </source>
</evidence>
<comment type="caution">
    <text evidence="2">The sequence shown here is derived from an EMBL/GenBank/DDBJ whole genome shotgun (WGS) entry which is preliminary data.</text>
</comment>
<feature type="compositionally biased region" description="Basic and acidic residues" evidence="1">
    <location>
        <begin position="66"/>
        <end position="86"/>
    </location>
</feature>
<evidence type="ECO:0000313" key="3">
    <source>
        <dbReference type="Proteomes" id="UP000762676"/>
    </source>
</evidence>
<dbReference type="Proteomes" id="UP000762676">
    <property type="component" value="Unassembled WGS sequence"/>
</dbReference>
<name>A0AAV4HT85_9GAST</name>
<keyword evidence="3" id="KW-1185">Reference proteome</keyword>
<organism evidence="2 3">
    <name type="scientific">Elysia marginata</name>
    <dbReference type="NCBI Taxonomy" id="1093978"/>
    <lineage>
        <taxon>Eukaryota</taxon>
        <taxon>Metazoa</taxon>
        <taxon>Spiralia</taxon>
        <taxon>Lophotrochozoa</taxon>
        <taxon>Mollusca</taxon>
        <taxon>Gastropoda</taxon>
        <taxon>Heterobranchia</taxon>
        <taxon>Euthyneura</taxon>
        <taxon>Panpulmonata</taxon>
        <taxon>Sacoglossa</taxon>
        <taxon>Placobranchoidea</taxon>
        <taxon>Plakobranchidae</taxon>
        <taxon>Elysia</taxon>
    </lineage>
</organism>
<feature type="region of interest" description="Disordered" evidence="1">
    <location>
        <begin position="48"/>
        <end position="87"/>
    </location>
</feature>
<dbReference type="EMBL" id="BMAT01002196">
    <property type="protein sequence ID" value="GFS01067.1"/>
    <property type="molecule type" value="Genomic_DNA"/>
</dbReference>
<evidence type="ECO:0000313" key="2">
    <source>
        <dbReference type="EMBL" id="GFS01067.1"/>
    </source>
</evidence>
<protein>
    <submittedName>
        <fullName evidence="2">Uncharacterized protein</fullName>
    </submittedName>
</protein>
<reference evidence="2 3" key="1">
    <citation type="journal article" date="2021" name="Elife">
        <title>Chloroplast acquisition without the gene transfer in kleptoplastic sea slugs, Plakobranchus ocellatus.</title>
        <authorList>
            <person name="Maeda T."/>
            <person name="Takahashi S."/>
            <person name="Yoshida T."/>
            <person name="Shimamura S."/>
            <person name="Takaki Y."/>
            <person name="Nagai Y."/>
            <person name="Toyoda A."/>
            <person name="Suzuki Y."/>
            <person name="Arimoto A."/>
            <person name="Ishii H."/>
            <person name="Satoh N."/>
            <person name="Nishiyama T."/>
            <person name="Hasebe M."/>
            <person name="Maruyama T."/>
            <person name="Minagawa J."/>
            <person name="Obokata J."/>
            <person name="Shigenobu S."/>
        </authorList>
    </citation>
    <scope>NUCLEOTIDE SEQUENCE [LARGE SCALE GENOMIC DNA]</scope>
</reference>
<gene>
    <name evidence="2" type="ORF">ElyMa_001087300</name>
</gene>
<sequence length="99" mass="11547">MKRGTQNAVCRRVIDLFFVITEGKPKWYVHMTRSSSINKTLLQTTIREKKKMKRQAEIGRQPPRVGEMKESEGQTEKSRELSKVEESFCSMPQQISCVR</sequence>